<proteinExistence type="predicted"/>
<keyword evidence="3" id="KW-1185">Reference proteome</keyword>
<protein>
    <submittedName>
        <fullName evidence="2">Uncharacterized protein</fullName>
    </submittedName>
</protein>
<evidence type="ECO:0000256" key="1">
    <source>
        <dbReference type="SAM" id="MobiDB-lite"/>
    </source>
</evidence>
<gene>
    <name evidence="2" type="ORF">FLM9_886</name>
</gene>
<dbReference type="EMBL" id="FITM01000095">
    <property type="protein sequence ID" value="SAY38850.1"/>
    <property type="molecule type" value="Genomic_DNA"/>
</dbReference>
<accession>A0A165B0X5</accession>
<feature type="region of interest" description="Disordered" evidence="1">
    <location>
        <begin position="1"/>
        <end position="26"/>
    </location>
</feature>
<evidence type="ECO:0000313" key="2">
    <source>
        <dbReference type="EMBL" id="SAY38850.1"/>
    </source>
</evidence>
<dbReference type="Proteomes" id="UP000182631">
    <property type="component" value="Unassembled WGS sequence"/>
</dbReference>
<organism evidence="2 3">
    <name type="scientific">Candidatus Synechococcus spongiarum</name>
    <dbReference type="NCBI Taxonomy" id="431041"/>
    <lineage>
        <taxon>Bacteria</taxon>
        <taxon>Bacillati</taxon>
        <taxon>Cyanobacteriota</taxon>
        <taxon>Cyanophyceae</taxon>
        <taxon>Synechococcales</taxon>
        <taxon>Synechococcaceae</taxon>
        <taxon>Synechococcus</taxon>
    </lineage>
</organism>
<evidence type="ECO:0000313" key="3">
    <source>
        <dbReference type="Proteomes" id="UP000182631"/>
    </source>
</evidence>
<dbReference type="AlphaFoldDB" id="A0A165B0X5"/>
<sequence length="178" mass="20268">MSEVDHQRRSLAKVQSVPGGNLSAPSEGYCQCPDCKRFYREHDRLIREYPTLRHQQELIWTSLQSFRTLAVRVLKELQEEEAKAVGLEDSASANEGMGKKHAIIAELENINAYLFSVEALLERIFTTRLPDSVESKFREVAGELAPDPLNSDRLRLNRLLHKTLDLAECDNNQDTSQT</sequence>
<name>A0A165B0X5_9SYNE</name>
<reference evidence="3" key="1">
    <citation type="submission" date="2016-02" db="EMBL/GenBank/DDBJ databases">
        <authorList>
            <person name="liu f."/>
        </authorList>
    </citation>
    <scope>NUCLEOTIDE SEQUENCE [LARGE SCALE GENOMIC DNA]</scope>
</reference>